<keyword evidence="1" id="KW-1133">Transmembrane helix</keyword>
<dbReference type="AlphaFoldDB" id="A0A0C2MUV3"/>
<keyword evidence="1" id="KW-0472">Membrane</keyword>
<dbReference type="EMBL" id="JWZT01002990">
    <property type="protein sequence ID" value="KII67955.1"/>
    <property type="molecule type" value="Genomic_DNA"/>
</dbReference>
<dbReference type="Proteomes" id="UP000031668">
    <property type="component" value="Unassembled WGS sequence"/>
</dbReference>
<evidence type="ECO:0000313" key="3">
    <source>
        <dbReference type="Proteomes" id="UP000031668"/>
    </source>
</evidence>
<sequence>MDDNTLTINDTLGTSILARKCSFVCCFLTIIWLVGGKHHVISMNTKYRLHKSNFIDFPSKSSSNEDAHKRDQIICLIDQRKISNLNNDIFIESILKTRFSVLKFVALYDSIL</sequence>
<protein>
    <submittedName>
        <fullName evidence="2">Uncharacterized protein</fullName>
    </submittedName>
</protein>
<comment type="caution">
    <text evidence="2">The sequence shown here is derived from an EMBL/GenBank/DDBJ whole genome shotgun (WGS) entry which is preliminary data.</text>
</comment>
<accession>A0A0C2MUV3</accession>
<keyword evidence="3" id="KW-1185">Reference proteome</keyword>
<keyword evidence="1" id="KW-0812">Transmembrane</keyword>
<proteinExistence type="predicted"/>
<feature type="transmembrane region" description="Helical" evidence="1">
    <location>
        <begin position="12"/>
        <end position="34"/>
    </location>
</feature>
<name>A0A0C2MUV3_THEKT</name>
<reference evidence="2 3" key="1">
    <citation type="journal article" date="2014" name="Genome Biol. Evol.">
        <title>The genome of the myxosporean Thelohanellus kitauei shows adaptations to nutrient acquisition within its fish host.</title>
        <authorList>
            <person name="Yang Y."/>
            <person name="Xiong J."/>
            <person name="Zhou Z."/>
            <person name="Huo F."/>
            <person name="Miao W."/>
            <person name="Ran C."/>
            <person name="Liu Y."/>
            <person name="Zhang J."/>
            <person name="Feng J."/>
            <person name="Wang M."/>
            <person name="Wang M."/>
            <person name="Wang L."/>
            <person name="Yao B."/>
        </authorList>
    </citation>
    <scope>NUCLEOTIDE SEQUENCE [LARGE SCALE GENOMIC DNA]</scope>
    <source>
        <strain evidence="2">Wuqing</strain>
    </source>
</reference>
<gene>
    <name evidence="2" type="ORF">RF11_01956</name>
</gene>
<evidence type="ECO:0000313" key="2">
    <source>
        <dbReference type="EMBL" id="KII67955.1"/>
    </source>
</evidence>
<evidence type="ECO:0000256" key="1">
    <source>
        <dbReference type="SAM" id="Phobius"/>
    </source>
</evidence>
<organism evidence="2 3">
    <name type="scientific">Thelohanellus kitauei</name>
    <name type="common">Myxosporean</name>
    <dbReference type="NCBI Taxonomy" id="669202"/>
    <lineage>
        <taxon>Eukaryota</taxon>
        <taxon>Metazoa</taxon>
        <taxon>Cnidaria</taxon>
        <taxon>Myxozoa</taxon>
        <taxon>Myxosporea</taxon>
        <taxon>Bivalvulida</taxon>
        <taxon>Platysporina</taxon>
        <taxon>Myxobolidae</taxon>
        <taxon>Thelohanellus</taxon>
    </lineage>
</organism>